<keyword evidence="5 10" id="KW-0159">Chromosome partition</keyword>
<feature type="active site" evidence="10">
    <location>
        <position position="240"/>
    </location>
</feature>
<dbReference type="RefSeq" id="WP_186982017.1">
    <property type="nucleotide sequence ID" value="NZ_JACOQH010000004.1"/>
</dbReference>
<dbReference type="InterPro" id="IPR010998">
    <property type="entry name" value="Integrase_recombinase_N"/>
</dbReference>
<comment type="similarity">
    <text evidence="2">Belongs to the 'phage' integrase family. XerD subfamily.</text>
</comment>
<dbReference type="InterPro" id="IPR011932">
    <property type="entry name" value="Recomb_XerD"/>
</dbReference>
<dbReference type="InterPro" id="IPR002104">
    <property type="entry name" value="Integrase_catalytic"/>
</dbReference>
<keyword evidence="9 10" id="KW-0131">Cell cycle</keyword>
<dbReference type="NCBIfam" id="TIGR02225">
    <property type="entry name" value="recomb_XerD"/>
    <property type="match status" value="1"/>
</dbReference>
<dbReference type="PROSITE" id="PS51898">
    <property type="entry name" value="TYR_RECOMBINASE"/>
    <property type="match status" value="1"/>
</dbReference>
<evidence type="ECO:0000259" key="12">
    <source>
        <dbReference type="PROSITE" id="PS51900"/>
    </source>
</evidence>
<dbReference type="HAMAP" id="MF_01808">
    <property type="entry name" value="Recomb_XerC_XerD"/>
    <property type="match status" value="1"/>
</dbReference>
<comment type="caution">
    <text evidence="10">Lacks conserved residue(s) required for the propagation of feature annotation.</text>
</comment>
<feature type="active site" evidence="10">
    <location>
        <position position="266"/>
    </location>
</feature>
<keyword evidence="4 10" id="KW-0132">Cell division</keyword>
<dbReference type="Pfam" id="PF02899">
    <property type="entry name" value="Phage_int_SAM_1"/>
    <property type="match status" value="1"/>
</dbReference>
<dbReference type="Pfam" id="PF00589">
    <property type="entry name" value="Phage_integrase"/>
    <property type="match status" value="1"/>
</dbReference>
<evidence type="ECO:0000256" key="10">
    <source>
        <dbReference type="HAMAP-Rule" id="MF_01808"/>
    </source>
</evidence>
<keyword evidence="8 10" id="KW-0233">DNA recombination</keyword>
<keyword evidence="6 10" id="KW-0229">DNA integration</keyword>
<dbReference type="CDD" id="cd00798">
    <property type="entry name" value="INT_XerDC_C"/>
    <property type="match status" value="1"/>
</dbReference>
<keyword evidence="14" id="KW-1185">Reference proteome</keyword>
<accession>A0ABR7I9U3</accession>
<evidence type="ECO:0000256" key="4">
    <source>
        <dbReference type="ARBA" id="ARBA00022618"/>
    </source>
</evidence>
<evidence type="ECO:0000256" key="3">
    <source>
        <dbReference type="ARBA" id="ARBA00022490"/>
    </source>
</evidence>
<dbReference type="InterPro" id="IPR044068">
    <property type="entry name" value="CB"/>
</dbReference>
<keyword evidence="7 10" id="KW-0238">DNA-binding</keyword>
<evidence type="ECO:0000256" key="2">
    <source>
        <dbReference type="ARBA" id="ARBA00010450"/>
    </source>
</evidence>
<comment type="subunit">
    <text evidence="10">Forms a cyclic heterotetrameric complex composed of two molecules of XerC and two molecules of XerD.</text>
</comment>
<proteinExistence type="inferred from homology"/>
<gene>
    <name evidence="13" type="primary">xerD</name>
    <name evidence="10" type="synonym">xerC</name>
    <name evidence="13" type="ORF">H8Z76_06660</name>
</gene>
<dbReference type="Gene3D" id="1.10.150.130">
    <property type="match status" value="1"/>
</dbReference>
<sequence length="294" mass="33743">MTQEIENFIMYMREERHTSENTELSYERDLKKLCQFLAEQDMEDVEQISETMLNSYILYLEKIGRKASTISRSIASMKAFFHYLAREERIEHDPSENLKAPKIEKKLPEILTVEETERLLEQPSGTSPKELRDRAMLELLYATGIRVSELIHLKISEINLNLEFVTCKDAHKERVVPFGDKAREAVLAYLENGRPFLVDDDACELLFTNCSGKAMSRQGFWKLIKHYGAMAGIEADITPHTLRHSFAAHLVSNGADLHSVQEMLGHSDIATTQVYNALNQGRVREVYKKAHPRG</sequence>
<protein>
    <recommendedName>
        <fullName evidence="10">Tyrosine recombinase XerC</fullName>
    </recommendedName>
</protein>
<comment type="function">
    <text evidence="10">Site-specific tyrosine recombinase, which acts by catalyzing the cutting and rejoining of the recombining DNA molecules. The XerC-XerD complex is essential to convert dimers of the bacterial chromosome into monomers to permit their segregation at cell division. It also contributes to the segregational stability of plasmids.</text>
</comment>
<feature type="domain" description="Core-binding (CB)" evidence="12">
    <location>
        <begin position="1"/>
        <end position="85"/>
    </location>
</feature>
<dbReference type="InterPro" id="IPR023009">
    <property type="entry name" value="Tyrosine_recombinase_XerC/XerD"/>
</dbReference>
<feature type="domain" description="Tyr recombinase" evidence="11">
    <location>
        <begin position="106"/>
        <end position="288"/>
    </location>
</feature>
<keyword evidence="3 10" id="KW-0963">Cytoplasm</keyword>
<dbReference type="PROSITE" id="PS51900">
    <property type="entry name" value="CB"/>
    <property type="match status" value="1"/>
</dbReference>
<feature type="active site" description="O-(3'-phospho-DNA)-tyrosine intermediate" evidence="10">
    <location>
        <position position="275"/>
    </location>
</feature>
<dbReference type="InterPro" id="IPR050090">
    <property type="entry name" value="Tyrosine_recombinase_XerCD"/>
</dbReference>
<comment type="similarity">
    <text evidence="10">Belongs to the 'phage' integrase family. XerC subfamily.</text>
</comment>
<evidence type="ECO:0000256" key="9">
    <source>
        <dbReference type="ARBA" id="ARBA00023306"/>
    </source>
</evidence>
<comment type="subcellular location">
    <subcellularLocation>
        <location evidence="1 10">Cytoplasm</location>
    </subcellularLocation>
</comment>
<name>A0ABR7I9U3_9FIRM</name>
<dbReference type="NCBIfam" id="NF001399">
    <property type="entry name" value="PRK00283.1"/>
    <property type="match status" value="1"/>
</dbReference>
<reference evidence="13 14" key="1">
    <citation type="submission" date="2020-08" db="EMBL/GenBank/DDBJ databases">
        <title>Genome public.</title>
        <authorList>
            <person name="Liu C."/>
            <person name="Sun Q."/>
        </authorList>
    </citation>
    <scope>NUCLEOTIDE SEQUENCE [LARGE SCALE GENOMIC DNA]</scope>
    <source>
        <strain evidence="13 14">BX0805</strain>
    </source>
</reference>
<dbReference type="PANTHER" id="PTHR30349:SF81">
    <property type="entry name" value="TYROSINE RECOMBINASE XERC"/>
    <property type="match status" value="1"/>
</dbReference>
<evidence type="ECO:0000313" key="13">
    <source>
        <dbReference type="EMBL" id="MBC5753708.1"/>
    </source>
</evidence>
<dbReference type="EMBL" id="JACOQH010000004">
    <property type="protein sequence ID" value="MBC5753708.1"/>
    <property type="molecule type" value="Genomic_DNA"/>
</dbReference>
<evidence type="ECO:0000259" key="11">
    <source>
        <dbReference type="PROSITE" id="PS51898"/>
    </source>
</evidence>
<organism evidence="13 14">
    <name type="scientific">Roseburia yibonii</name>
    <dbReference type="NCBI Taxonomy" id="2763063"/>
    <lineage>
        <taxon>Bacteria</taxon>
        <taxon>Bacillati</taxon>
        <taxon>Bacillota</taxon>
        <taxon>Clostridia</taxon>
        <taxon>Lachnospirales</taxon>
        <taxon>Lachnospiraceae</taxon>
        <taxon>Roseburia</taxon>
    </lineage>
</organism>
<dbReference type="Proteomes" id="UP000621540">
    <property type="component" value="Unassembled WGS sequence"/>
</dbReference>
<dbReference type="InterPro" id="IPR011010">
    <property type="entry name" value="DNA_brk_join_enz"/>
</dbReference>
<feature type="active site" evidence="10">
    <location>
        <position position="243"/>
    </location>
</feature>
<evidence type="ECO:0000256" key="5">
    <source>
        <dbReference type="ARBA" id="ARBA00022829"/>
    </source>
</evidence>
<comment type="caution">
    <text evidence="13">The sequence shown here is derived from an EMBL/GenBank/DDBJ whole genome shotgun (WGS) entry which is preliminary data.</text>
</comment>
<feature type="active site" evidence="10">
    <location>
        <position position="146"/>
    </location>
</feature>
<evidence type="ECO:0000256" key="8">
    <source>
        <dbReference type="ARBA" id="ARBA00023172"/>
    </source>
</evidence>
<evidence type="ECO:0000256" key="6">
    <source>
        <dbReference type="ARBA" id="ARBA00022908"/>
    </source>
</evidence>
<evidence type="ECO:0000313" key="14">
    <source>
        <dbReference type="Proteomes" id="UP000621540"/>
    </source>
</evidence>
<dbReference type="InterPro" id="IPR004107">
    <property type="entry name" value="Integrase_SAM-like_N"/>
</dbReference>
<dbReference type="Gene3D" id="1.10.443.10">
    <property type="entry name" value="Intergrase catalytic core"/>
    <property type="match status" value="1"/>
</dbReference>
<dbReference type="SUPFAM" id="SSF56349">
    <property type="entry name" value="DNA breaking-rejoining enzymes"/>
    <property type="match status" value="1"/>
</dbReference>
<dbReference type="InterPro" id="IPR013762">
    <property type="entry name" value="Integrase-like_cat_sf"/>
</dbReference>
<dbReference type="PANTHER" id="PTHR30349">
    <property type="entry name" value="PHAGE INTEGRASE-RELATED"/>
    <property type="match status" value="1"/>
</dbReference>
<evidence type="ECO:0000256" key="1">
    <source>
        <dbReference type="ARBA" id="ARBA00004496"/>
    </source>
</evidence>
<evidence type="ECO:0000256" key="7">
    <source>
        <dbReference type="ARBA" id="ARBA00023125"/>
    </source>
</evidence>